<sequence>MASPDGQSPKLKANEASGKETQPLLPRRVKTSTTYKQFCCCSLGTSVTIWAVFLLAFSTYVLFDPNVSGAAYTAGAVVGIITASLLLSAIGKRNAFPAFVAVYTQIALNVIWALQLGLTIYLYWRVQQNANGKSTYTIVTAGWRQHGGLGRLPEARFLIVDLPLSVVLCARIALLGTLLLVSHANLRVLWSFYRVLQAGGTTFEYKTAEEIEEQALQAQLPGLPSATPTPRPWGPSVQGASRSRDFASTWQA</sequence>
<evidence type="ECO:0000313" key="4">
    <source>
        <dbReference type="Proteomes" id="UP000018201"/>
    </source>
</evidence>
<keyword evidence="2" id="KW-0472">Membrane</keyword>
<feature type="region of interest" description="Disordered" evidence="1">
    <location>
        <begin position="219"/>
        <end position="252"/>
    </location>
</feature>
<keyword evidence="4" id="KW-1185">Reference proteome</keyword>
<feature type="transmembrane region" description="Helical" evidence="2">
    <location>
        <begin position="102"/>
        <end position="124"/>
    </location>
</feature>
<keyword evidence="2" id="KW-1133">Transmembrane helix</keyword>
<keyword evidence="2" id="KW-0812">Transmembrane</keyword>
<dbReference type="OrthoDB" id="331145at2759"/>
<dbReference type="AlphaFoldDB" id="U6G584"/>
<evidence type="ECO:0000313" key="3">
    <source>
        <dbReference type="EMBL" id="CDI75396.1"/>
    </source>
</evidence>
<gene>
    <name evidence="3" type="ORF">EPH_0021350</name>
</gene>
<accession>U6G584</accession>
<feature type="transmembrane region" description="Helical" evidence="2">
    <location>
        <begin position="38"/>
        <end position="63"/>
    </location>
</feature>
<feature type="transmembrane region" description="Helical" evidence="2">
    <location>
        <begin position="69"/>
        <end position="90"/>
    </location>
</feature>
<feature type="region of interest" description="Disordered" evidence="1">
    <location>
        <begin position="1"/>
        <end position="20"/>
    </location>
</feature>
<dbReference type="Proteomes" id="UP000018201">
    <property type="component" value="Unassembled WGS sequence"/>
</dbReference>
<evidence type="ECO:0000256" key="2">
    <source>
        <dbReference type="SAM" id="Phobius"/>
    </source>
</evidence>
<evidence type="ECO:0000256" key="1">
    <source>
        <dbReference type="SAM" id="MobiDB-lite"/>
    </source>
</evidence>
<proteinExistence type="predicted"/>
<reference evidence="3" key="1">
    <citation type="submission" date="2013-10" db="EMBL/GenBank/DDBJ databases">
        <title>Genomic analysis of the causative agents of coccidiosis in chickens.</title>
        <authorList>
            <person name="Reid A.J."/>
            <person name="Blake D."/>
            <person name="Billington K."/>
            <person name="Browne H."/>
            <person name="Dunn M."/>
            <person name="Hung S."/>
            <person name="Kawahara F."/>
            <person name="Miranda-Saavedra D."/>
            <person name="Mourier T."/>
            <person name="Nagra H."/>
            <person name="Otto T.D."/>
            <person name="Rawlings N."/>
            <person name="Sanchez A."/>
            <person name="Sanders M."/>
            <person name="Subramaniam C."/>
            <person name="Tay Y."/>
            <person name="Dear P."/>
            <person name="Doerig C."/>
            <person name="Gruber A."/>
            <person name="Parkinson J."/>
            <person name="Shirley M."/>
            <person name="Wan K.L."/>
            <person name="Berriman M."/>
            <person name="Tomley F."/>
            <person name="Pain A."/>
        </authorList>
    </citation>
    <scope>NUCLEOTIDE SEQUENCE [LARGE SCALE GENOMIC DNA]</scope>
    <source>
        <strain evidence="3">Houghton</strain>
    </source>
</reference>
<dbReference type="EMBL" id="HG690888">
    <property type="protein sequence ID" value="CDI75396.1"/>
    <property type="molecule type" value="Genomic_DNA"/>
</dbReference>
<feature type="transmembrane region" description="Helical" evidence="2">
    <location>
        <begin position="157"/>
        <end position="181"/>
    </location>
</feature>
<reference evidence="3" key="2">
    <citation type="submission" date="2013-10" db="EMBL/GenBank/DDBJ databases">
        <authorList>
            <person name="Aslett M."/>
        </authorList>
    </citation>
    <scope>NUCLEOTIDE SEQUENCE [LARGE SCALE GENOMIC DNA]</scope>
    <source>
        <strain evidence="3">Houghton</strain>
    </source>
</reference>
<protein>
    <recommendedName>
        <fullName evidence="5">Transmembrane protein</fullName>
    </recommendedName>
</protein>
<name>U6G584_9EIME</name>
<organism evidence="3 4">
    <name type="scientific">Eimeria praecox</name>
    <dbReference type="NCBI Taxonomy" id="51316"/>
    <lineage>
        <taxon>Eukaryota</taxon>
        <taxon>Sar</taxon>
        <taxon>Alveolata</taxon>
        <taxon>Apicomplexa</taxon>
        <taxon>Conoidasida</taxon>
        <taxon>Coccidia</taxon>
        <taxon>Eucoccidiorida</taxon>
        <taxon>Eimeriorina</taxon>
        <taxon>Eimeriidae</taxon>
        <taxon>Eimeria</taxon>
    </lineage>
</organism>
<feature type="compositionally biased region" description="Polar residues" evidence="1">
    <location>
        <begin position="238"/>
        <end position="252"/>
    </location>
</feature>
<evidence type="ECO:0008006" key="5">
    <source>
        <dbReference type="Google" id="ProtNLM"/>
    </source>
</evidence>
<dbReference type="VEuPathDB" id="ToxoDB:EPH_0021350"/>